<feature type="domain" description="Major facilitator superfamily (MFS) profile" evidence="8">
    <location>
        <begin position="51"/>
        <end position="475"/>
    </location>
</feature>
<dbReference type="InterPro" id="IPR052983">
    <property type="entry name" value="MFS_Riboflavin_Transporter"/>
</dbReference>
<name>A0A368P1R0_AGRVI</name>
<dbReference type="SUPFAM" id="SSF103473">
    <property type="entry name" value="MFS general substrate transporter"/>
    <property type="match status" value="1"/>
</dbReference>
<feature type="transmembrane region" description="Helical" evidence="7">
    <location>
        <begin position="119"/>
        <end position="138"/>
    </location>
</feature>
<feature type="transmembrane region" description="Helical" evidence="7">
    <location>
        <begin position="242"/>
        <end position="263"/>
    </location>
</feature>
<dbReference type="Proteomes" id="UP000436911">
    <property type="component" value="Unassembled WGS sequence"/>
</dbReference>
<feature type="transmembrane region" description="Helical" evidence="7">
    <location>
        <begin position="449"/>
        <end position="470"/>
    </location>
</feature>
<reference evidence="9 10" key="1">
    <citation type="submission" date="2018-08" db="EMBL/GenBank/DDBJ databases">
        <title>Genome sequencing of Agrobacterium vitis strain ICMP 10754.</title>
        <authorList>
            <person name="Visnovsky S.B."/>
            <person name="Pitman A.R."/>
        </authorList>
    </citation>
    <scope>NUCLEOTIDE SEQUENCE [LARGE SCALE GENOMIC DNA]</scope>
    <source>
        <strain evidence="9 10">ICMP 10754</strain>
    </source>
</reference>
<feature type="transmembrane region" description="Helical" evidence="7">
    <location>
        <begin position="179"/>
        <end position="201"/>
    </location>
</feature>
<comment type="caution">
    <text evidence="9">The sequence shown here is derived from an EMBL/GenBank/DDBJ whole genome shotgun (WGS) entry which is preliminary data.</text>
</comment>
<organism evidence="9 10">
    <name type="scientific">Agrobacterium vitis</name>
    <name type="common">Rhizobium vitis</name>
    <dbReference type="NCBI Taxonomy" id="373"/>
    <lineage>
        <taxon>Bacteria</taxon>
        <taxon>Pseudomonadati</taxon>
        <taxon>Pseudomonadota</taxon>
        <taxon>Alphaproteobacteria</taxon>
        <taxon>Hyphomicrobiales</taxon>
        <taxon>Rhizobiaceae</taxon>
        <taxon>Rhizobium/Agrobacterium group</taxon>
        <taxon>Agrobacterium</taxon>
    </lineage>
</organism>
<feature type="transmembrane region" description="Helical" evidence="7">
    <location>
        <begin position="295"/>
        <end position="313"/>
    </location>
</feature>
<dbReference type="PANTHER" id="PTHR43385:SF1">
    <property type="entry name" value="RIBOFLAVIN TRANSPORTER RIBJ"/>
    <property type="match status" value="1"/>
</dbReference>
<keyword evidence="3 7" id="KW-0812">Transmembrane</keyword>
<protein>
    <submittedName>
        <fullName evidence="9">MFS transporter</fullName>
    </submittedName>
</protein>
<keyword evidence="5 7" id="KW-0472">Membrane</keyword>
<dbReference type="EMBL" id="QUSG01000022">
    <property type="protein sequence ID" value="KAA3521105.1"/>
    <property type="molecule type" value="Genomic_DNA"/>
</dbReference>
<dbReference type="AlphaFoldDB" id="A0A368P1R0"/>
<dbReference type="PANTHER" id="PTHR43385">
    <property type="entry name" value="RIBOFLAVIN TRANSPORTER RIBJ"/>
    <property type="match status" value="1"/>
</dbReference>
<evidence type="ECO:0000259" key="8">
    <source>
        <dbReference type="PROSITE" id="PS50850"/>
    </source>
</evidence>
<dbReference type="Pfam" id="PF07690">
    <property type="entry name" value="MFS_1"/>
    <property type="match status" value="2"/>
</dbReference>
<feature type="transmembrane region" description="Helical" evidence="7">
    <location>
        <begin position="417"/>
        <end position="437"/>
    </location>
</feature>
<sequence>MSQTDLSMAKGIPTTPYSSGTMPARDGAPPKVSWKQYIADFVKAPSRAKAALIGSLLLVAMGPAGLSALTPFVVPAFAMKTGTPLPEAMLMFVALPLIIGPLVLPFAGQWVDRLGARRVALPGIILYALVTAIIPLAAGKLWLMGILLVLASIFGFGSSLGIAFKVISEWFPKHRGVGFGLIGVASSLFSAIFSPLFQWLVNGNAPVSLPMMPGMGTEDPSKAAAVVAAFDPGIYAGLGWNGAYYVIAIAIAVIGIPAAFWLISEPKVSTAVDVPKTVDVNLPGVPFKEAIPTRAWISITLFIAFAAAGPIAMRQNAVDFYGQTGIDPATVSLALSLCFSTSVIGLLAAGAVLDRANHPWVVAVLLATVPIGLALALVNSGNPALLYLSMALLGFATGAESTLGPTLIARYFGLKSFAALQGLSLAITSPALALAPFLVSVVKTSSGSYVAPLLILTAIALVAVILAAMLPRYPKPWVLHLPSADTVPDRTTTATS</sequence>
<evidence type="ECO:0000313" key="9">
    <source>
        <dbReference type="EMBL" id="KAA3521105.1"/>
    </source>
</evidence>
<keyword evidence="4 7" id="KW-1133">Transmembrane helix</keyword>
<evidence type="ECO:0000256" key="4">
    <source>
        <dbReference type="ARBA" id="ARBA00022989"/>
    </source>
</evidence>
<evidence type="ECO:0000256" key="2">
    <source>
        <dbReference type="ARBA" id="ARBA00022448"/>
    </source>
</evidence>
<evidence type="ECO:0000256" key="6">
    <source>
        <dbReference type="SAM" id="MobiDB-lite"/>
    </source>
</evidence>
<feature type="region of interest" description="Disordered" evidence="6">
    <location>
        <begin position="1"/>
        <end position="25"/>
    </location>
</feature>
<proteinExistence type="predicted"/>
<evidence type="ECO:0000256" key="3">
    <source>
        <dbReference type="ARBA" id="ARBA00022692"/>
    </source>
</evidence>
<dbReference type="Gene3D" id="1.20.1250.20">
    <property type="entry name" value="MFS general substrate transporter like domains"/>
    <property type="match status" value="2"/>
</dbReference>
<dbReference type="InterPro" id="IPR011701">
    <property type="entry name" value="MFS"/>
</dbReference>
<dbReference type="PROSITE" id="PS50850">
    <property type="entry name" value="MFS"/>
    <property type="match status" value="1"/>
</dbReference>
<keyword evidence="2" id="KW-0813">Transport</keyword>
<accession>A0A368P1R0</accession>
<evidence type="ECO:0000256" key="1">
    <source>
        <dbReference type="ARBA" id="ARBA00004141"/>
    </source>
</evidence>
<dbReference type="OrthoDB" id="9796632at2"/>
<feature type="transmembrane region" description="Helical" evidence="7">
    <location>
        <begin position="89"/>
        <end position="107"/>
    </location>
</feature>
<feature type="transmembrane region" description="Helical" evidence="7">
    <location>
        <begin position="50"/>
        <end position="69"/>
    </location>
</feature>
<evidence type="ECO:0000313" key="10">
    <source>
        <dbReference type="Proteomes" id="UP000436911"/>
    </source>
</evidence>
<dbReference type="RefSeq" id="WP_060719524.1">
    <property type="nucleotide sequence ID" value="NZ_CP055266.1"/>
</dbReference>
<dbReference type="GO" id="GO:0016020">
    <property type="term" value="C:membrane"/>
    <property type="evidence" value="ECO:0007669"/>
    <property type="project" value="UniProtKB-SubCell"/>
</dbReference>
<dbReference type="InterPro" id="IPR036259">
    <property type="entry name" value="MFS_trans_sf"/>
</dbReference>
<comment type="subcellular location">
    <subcellularLocation>
        <location evidence="1">Membrane</location>
        <topology evidence="1">Multi-pass membrane protein</topology>
    </subcellularLocation>
</comment>
<feature type="transmembrane region" description="Helical" evidence="7">
    <location>
        <begin position="144"/>
        <end position="167"/>
    </location>
</feature>
<dbReference type="GO" id="GO:0022857">
    <property type="term" value="F:transmembrane transporter activity"/>
    <property type="evidence" value="ECO:0007669"/>
    <property type="project" value="InterPro"/>
</dbReference>
<dbReference type="InterPro" id="IPR020846">
    <property type="entry name" value="MFS_dom"/>
</dbReference>
<evidence type="ECO:0000256" key="7">
    <source>
        <dbReference type="SAM" id="Phobius"/>
    </source>
</evidence>
<feature type="transmembrane region" description="Helical" evidence="7">
    <location>
        <begin position="360"/>
        <end position="378"/>
    </location>
</feature>
<evidence type="ECO:0000256" key="5">
    <source>
        <dbReference type="ARBA" id="ARBA00023136"/>
    </source>
</evidence>
<gene>
    <name evidence="9" type="ORF">DXT89_23630</name>
</gene>
<feature type="transmembrane region" description="Helical" evidence="7">
    <location>
        <begin position="333"/>
        <end position="353"/>
    </location>
</feature>